<comment type="caution">
    <text evidence="1">The sequence shown here is derived from an EMBL/GenBank/DDBJ whole genome shotgun (WGS) entry which is preliminary data.</text>
</comment>
<evidence type="ECO:0000313" key="2">
    <source>
        <dbReference type="Proteomes" id="UP000035489"/>
    </source>
</evidence>
<dbReference type="RefSeq" id="WP_047187280.1">
    <property type="nucleotide sequence ID" value="NZ_LCYG01000005.1"/>
</dbReference>
<feature type="non-terminal residue" evidence="1">
    <location>
        <position position="66"/>
    </location>
</feature>
<proteinExistence type="predicted"/>
<evidence type="ECO:0000313" key="1">
    <source>
        <dbReference type="EMBL" id="KLK94732.1"/>
    </source>
</evidence>
<dbReference type="SUPFAM" id="SSF69318">
    <property type="entry name" value="Integrin alpha N-terminal domain"/>
    <property type="match status" value="1"/>
</dbReference>
<name>A0A0H1RPW6_9HYPH</name>
<sequence length="66" mass="6867">MAMTINPSASVLDQSGAEVFLSDGTSFESAGSWTQAGSGPFFWFLGDFNGDGLDDIFRSVPGRSGA</sequence>
<dbReference type="Proteomes" id="UP000035489">
    <property type="component" value="Unassembled WGS sequence"/>
</dbReference>
<keyword evidence="2" id="KW-1185">Reference proteome</keyword>
<gene>
    <name evidence="1" type="ORF">AA309_01855</name>
</gene>
<protein>
    <recommendedName>
        <fullName evidence="3">VCBS repeat-containing protein</fullName>
    </recommendedName>
</protein>
<organism evidence="1 2">
    <name type="scientific">Microvirga vignae</name>
    <dbReference type="NCBI Taxonomy" id="1225564"/>
    <lineage>
        <taxon>Bacteria</taxon>
        <taxon>Pseudomonadati</taxon>
        <taxon>Pseudomonadota</taxon>
        <taxon>Alphaproteobacteria</taxon>
        <taxon>Hyphomicrobiales</taxon>
        <taxon>Methylobacteriaceae</taxon>
        <taxon>Microvirga</taxon>
    </lineage>
</organism>
<dbReference type="AlphaFoldDB" id="A0A0H1RPW6"/>
<dbReference type="OrthoDB" id="8004234at2"/>
<dbReference type="EMBL" id="LCYG01000005">
    <property type="protein sequence ID" value="KLK94732.1"/>
    <property type="molecule type" value="Genomic_DNA"/>
</dbReference>
<dbReference type="InterPro" id="IPR028994">
    <property type="entry name" value="Integrin_alpha_N"/>
</dbReference>
<evidence type="ECO:0008006" key="3">
    <source>
        <dbReference type="Google" id="ProtNLM"/>
    </source>
</evidence>
<accession>A0A0H1RPW6</accession>
<dbReference type="PATRIC" id="fig|1225564.3.peg.4965"/>
<reference evidence="1 2" key="1">
    <citation type="submission" date="2015-05" db="EMBL/GenBank/DDBJ databases">
        <title>Draft genome sequence of Microvirga vignae strain BR3299, a novel nitrogen fixing bacteria isolated from Brazil semi-aired region.</title>
        <authorList>
            <person name="Zilli J.E."/>
            <person name="Passos S.R."/>
            <person name="Leite J."/>
            <person name="Baldani J.I."/>
            <person name="Xavier G.R."/>
            <person name="Rumjaneck N.G."/>
            <person name="Simoes-Araujo J.L."/>
        </authorList>
    </citation>
    <scope>NUCLEOTIDE SEQUENCE [LARGE SCALE GENOMIC DNA]</scope>
    <source>
        <strain evidence="1 2">BR3299</strain>
    </source>
</reference>